<dbReference type="OrthoDB" id="9772976at2"/>
<dbReference type="InterPro" id="IPR021228">
    <property type="entry name" value="BrxD"/>
</dbReference>
<dbReference type="RefSeq" id="WP_015711894.1">
    <property type="nucleotide sequence ID" value="NC_015577.1"/>
</dbReference>
<organism evidence="1 2">
    <name type="scientific">Leadbettera azotonutricia (strain ATCC BAA-888 / DSM 13862 / ZAS-9)</name>
    <name type="common">Treponema azotonutricium</name>
    <dbReference type="NCBI Taxonomy" id="545695"/>
    <lineage>
        <taxon>Bacteria</taxon>
        <taxon>Pseudomonadati</taxon>
        <taxon>Spirochaetota</taxon>
        <taxon>Spirochaetia</taxon>
        <taxon>Spirochaetales</taxon>
        <taxon>Breznakiellaceae</taxon>
        <taxon>Leadbettera</taxon>
    </lineage>
</organism>
<dbReference type="STRING" id="545695.TREAZ_0025"/>
<dbReference type="InterPro" id="IPR027417">
    <property type="entry name" value="P-loop_NTPase"/>
</dbReference>
<dbReference type="InParanoid" id="F5YG53"/>
<accession>F5YG53</accession>
<dbReference type="SUPFAM" id="SSF52540">
    <property type="entry name" value="P-loop containing nucleoside triphosphate hydrolases"/>
    <property type="match status" value="1"/>
</dbReference>
<dbReference type="Proteomes" id="UP000009222">
    <property type="component" value="Chromosome"/>
</dbReference>
<dbReference type="EMBL" id="CP001841">
    <property type="protein sequence ID" value="AEF81938.1"/>
    <property type="molecule type" value="Genomic_DNA"/>
</dbReference>
<evidence type="ECO:0000313" key="1">
    <source>
        <dbReference type="EMBL" id="AEF81938.1"/>
    </source>
</evidence>
<dbReference type="eggNOG" id="COG1135">
    <property type="taxonomic scope" value="Bacteria"/>
</dbReference>
<proteinExistence type="predicted"/>
<keyword evidence="2" id="KW-1185">Reference proteome</keyword>
<dbReference type="AlphaFoldDB" id="F5YG53"/>
<dbReference type="Pfam" id="PF10923">
    <property type="entry name" value="BrxC_BrxD"/>
    <property type="match status" value="1"/>
</dbReference>
<evidence type="ECO:0000313" key="2">
    <source>
        <dbReference type="Proteomes" id="UP000009222"/>
    </source>
</evidence>
<name>F5YG53_LEAAZ</name>
<dbReference type="HOGENOM" id="CLU_050343_0_0_12"/>
<protein>
    <submittedName>
        <fullName evidence="1">Biotin carboxylase</fullName>
    </submittedName>
</protein>
<reference evidence="2" key="1">
    <citation type="submission" date="2009-12" db="EMBL/GenBank/DDBJ databases">
        <title>Complete sequence of Treponema azotonutricium strain ZAS-9.</title>
        <authorList>
            <person name="Tetu S.G."/>
            <person name="Matson E."/>
            <person name="Ren Q."/>
            <person name="Seshadri R."/>
            <person name="Elbourne L."/>
            <person name="Hassan K.A."/>
            <person name="Durkin A."/>
            <person name="Radune D."/>
            <person name="Mohamoud Y."/>
            <person name="Shay R."/>
            <person name="Jin S."/>
            <person name="Zhang X."/>
            <person name="Lucey K."/>
            <person name="Ballor N.R."/>
            <person name="Ottesen E."/>
            <person name="Rosenthal R."/>
            <person name="Allen A."/>
            <person name="Leadbetter J.R."/>
            <person name="Paulsen I.T."/>
        </authorList>
    </citation>
    <scope>NUCLEOTIDE SEQUENCE [LARGE SCALE GENOMIC DNA]</scope>
    <source>
        <strain evidence="2">ATCC BAA-888 / DSM 13862 / ZAS-9</strain>
    </source>
</reference>
<sequence>MGPNIPKRLSAAILNSLQGGVVPRVGLEYVAVGRKREIETVLRDLENISQGAAAFRFVSGSYGSGKSFFLQALRNFALEKDFLAADADLSPEKRLSGSGNQGLETYRELMERLSTKVRPEGGALESMLQKWIARVKTELIKEGLAPSDENFDSQVEIKIFETINEMQDYAHGYDFAAAVSTYYHAYVQGDEEKRNAALRWLRGEFATKTEARAFLPVGEVITDENWYEYIRLFAAFCARIGYRGFLIFIDECVNLYKISNRQSRENNYEKVLAMFNDVMQGKAANLGIYMAGTPQFIEDERRGLASYAALKSRLAESRFAREGYADSGSPVIRLDQLSREEIYVLLERLTNIHAQHYDYSVHLGERELLAFLELAFSVPGAEEFITPREITRDFLGLLNILHDDPNADFDVLIKRENIIHTSAGHDTDNLYADFEL</sequence>
<dbReference type="KEGG" id="taz:TREAZ_0025"/>
<reference evidence="1 2" key="2">
    <citation type="journal article" date="2011" name="ISME J.">
        <title>RNA-seq reveals cooperative metabolic interactions between two termite-gut spirochete species in co-culture.</title>
        <authorList>
            <person name="Rosenthal A.Z."/>
            <person name="Matson E.G."/>
            <person name="Eldar A."/>
            <person name="Leadbetter J.R."/>
        </authorList>
    </citation>
    <scope>NUCLEOTIDE SEQUENCE [LARGE SCALE GENOMIC DNA]</scope>
    <source>
        <strain evidence="2">ATCC BAA-888 / DSM 13862 / ZAS-9</strain>
    </source>
</reference>
<gene>
    <name evidence="1" type="ordered locus">TREAZ_0025</name>
</gene>